<dbReference type="PANTHER" id="PTHR21600">
    <property type="entry name" value="MITOCHONDRIAL RNA PSEUDOURIDINE SYNTHASE"/>
    <property type="match status" value="1"/>
</dbReference>
<evidence type="ECO:0000256" key="5">
    <source>
        <dbReference type="ARBA" id="ARBA00036184"/>
    </source>
</evidence>
<dbReference type="CDD" id="cd02869">
    <property type="entry name" value="PseudoU_synth_RluA_like"/>
    <property type="match status" value="1"/>
</dbReference>
<dbReference type="InterPro" id="IPR006224">
    <property type="entry name" value="PsdUridine_synth_RluA-like_CS"/>
</dbReference>
<dbReference type="Pfam" id="PF00849">
    <property type="entry name" value="PseudoU_synth_2"/>
    <property type="match status" value="1"/>
</dbReference>
<evidence type="ECO:0000256" key="4">
    <source>
        <dbReference type="ARBA" id="ARBA00023235"/>
    </source>
</evidence>
<dbReference type="InterPro" id="IPR050188">
    <property type="entry name" value="RluA_PseudoU_synthase"/>
</dbReference>
<evidence type="ECO:0000313" key="18">
    <source>
        <dbReference type="Proteomes" id="UP000502608"/>
    </source>
</evidence>
<evidence type="ECO:0000256" key="8">
    <source>
        <dbReference type="ARBA" id="ARBA00038944"/>
    </source>
</evidence>
<keyword evidence="4" id="KW-0413">Isomerase</keyword>
<organism evidence="17 18">
    <name type="scientific">Shewanella aestuarii</name>
    <dbReference type="NCBI Taxonomy" id="1028752"/>
    <lineage>
        <taxon>Bacteria</taxon>
        <taxon>Pseudomonadati</taxon>
        <taxon>Pseudomonadota</taxon>
        <taxon>Gammaproteobacteria</taxon>
        <taxon>Alteromonadales</taxon>
        <taxon>Shewanellaceae</taxon>
        <taxon>Shewanella</taxon>
    </lineage>
</organism>
<evidence type="ECO:0000259" key="16">
    <source>
        <dbReference type="Pfam" id="PF00849"/>
    </source>
</evidence>
<name>A0A6G9QKE7_9GAMM</name>
<comment type="function">
    <text evidence="7">Dual specificity enzyme that catalyzes the synthesis of pseudouridine from uracil-746 in 23S ribosomal RNA and from uracil-32 in the anticodon stem and loop of transfer RNAs.</text>
</comment>
<evidence type="ECO:0000256" key="2">
    <source>
        <dbReference type="ARBA" id="ARBA00022552"/>
    </source>
</evidence>
<dbReference type="SUPFAM" id="SSF55120">
    <property type="entry name" value="Pseudouridine synthase"/>
    <property type="match status" value="1"/>
</dbReference>
<keyword evidence="18" id="KW-1185">Reference proteome</keyword>
<dbReference type="GO" id="GO:0008033">
    <property type="term" value="P:tRNA processing"/>
    <property type="evidence" value="ECO:0007669"/>
    <property type="project" value="UniProtKB-KW"/>
</dbReference>
<comment type="catalytic activity">
    <reaction evidence="6">
        <text>uridine(746) in 23S rRNA = pseudouridine(746) in 23S rRNA</text>
        <dbReference type="Rhea" id="RHEA:42548"/>
        <dbReference type="Rhea" id="RHEA-COMP:10109"/>
        <dbReference type="Rhea" id="RHEA-COMP:10110"/>
        <dbReference type="ChEBI" id="CHEBI:65314"/>
        <dbReference type="ChEBI" id="CHEBI:65315"/>
        <dbReference type="EC" id="5.4.99.29"/>
    </reaction>
</comment>
<gene>
    <name evidence="17" type="ORF">HBH39_11570</name>
</gene>
<dbReference type="EC" id="5.4.99.29" evidence="9"/>
<comment type="catalytic activity">
    <reaction evidence="5">
        <text>uridine(32) in tRNA = pseudouridine(32) in tRNA</text>
        <dbReference type="Rhea" id="RHEA:42544"/>
        <dbReference type="Rhea" id="RHEA-COMP:10107"/>
        <dbReference type="Rhea" id="RHEA-COMP:10108"/>
        <dbReference type="ChEBI" id="CHEBI:65314"/>
        <dbReference type="ChEBI" id="CHEBI:65315"/>
        <dbReference type="EC" id="5.4.99.28"/>
    </reaction>
</comment>
<sequence>MLVFTYRPPSIPWLDIRYIDRDIIVINKPSGLLSNPGIAPDTHDCAISRVLQRYKDAILVHRLDCDTSGIVIFARNKKAESHLKTQFQNRQAKKMYIAEVSGLLQPLTGQIDLPLGPEKDNPPFQQVTAEGKAAITDYRVLEHRTNSTLVELRPQTGRTHQLRVHMLALGHAILGDEFYADEQAKAASSRLKLHAQSLTIIHPFSQKQLTFTSRTQF</sequence>
<reference evidence="17 18" key="1">
    <citation type="submission" date="2020-03" db="EMBL/GenBank/DDBJ databases">
        <title>Complete genome sequence of Shewanella sp.</title>
        <authorList>
            <person name="Kim Y.-S."/>
            <person name="Kim S.-J."/>
            <person name="Jung H.-K."/>
            <person name="Kim K.-H."/>
        </authorList>
    </citation>
    <scope>NUCLEOTIDE SEQUENCE [LARGE SCALE GENOMIC DNA]</scope>
    <source>
        <strain evidence="17 18">PN3F2</strain>
    </source>
</reference>
<evidence type="ECO:0000256" key="9">
    <source>
        <dbReference type="ARBA" id="ARBA00038945"/>
    </source>
</evidence>
<dbReference type="GO" id="GO:0000455">
    <property type="term" value="P:enzyme-directed rRNA pseudouridine synthesis"/>
    <property type="evidence" value="ECO:0007669"/>
    <property type="project" value="TreeGrafter"/>
</dbReference>
<evidence type="ECO:0000256" key="1">
    <source>
        <dbReference type="ARBA" id="ARBA00010876"/>
    </source>
</evidence>
<evidence type="ECO:0000256" key="7">
    <source>
        <dbReference type="ARBA" id="ARBA00037305"/>
    </source>
</evidence>
<evidence type="ECO:0000256" key="14">
    <source>
        <dbReference type="ARBA" id="ARBA00042883"/>
    </source>
</evidence>
<evidence type="ECO:0000313" key="17">
    <source>
        <dbReference type="EMBL" id="QIR15044.1"/>
    </source>
</evidence>
<feature type="domain" description="Pseudouridine synthase RsuA/RluA-like" evidence="16">
    <location>
        <begin position="22"/>
        <end position="167"/>
    </location>
</feature>
<keyword evidence="2" id="KW-0698">rRNA processing</keyword>
<keyword evidence="3" id="KW-0819">tRNA processing</keyword>
<protein>
    <recommendedName>
        <fullName evidence="10">Dual-specificity RNA pseudouridine synthase RluA</fullName>
        <ecNumber evidence="8">5.4.99.28</ecNumber>
        <ecNumber evidence="9">5.4.99.29</ecNumber>
    </recommendedName>
    <alternativeName>
        <fullName evidence="11">23S rRNA pseudouridine(746) synthase</fullName>
    </alternativeName>
    <alternativeName>
        <fullName evidence="14">Ribosomal large subunit pseudouridine synthase A</fullName>
    </alternativeName>
    <alternativeName>
        <fullName evidence="13">rRNA pseudouridylate synthase A</fullName>
    </alternativeName>
    <alternativeName>
        <fullName evidence="15">rRNA-uridine isomerase A</fullName>
    </alternativeName>
    <alternativeName>
        <fullName evidence="12">tRNA pseudouridine(32) synthase</fullName>
    </alternativeName>
</protein>
<dbReference type="AlphaFoldDB" id="A0A6G9QKE7"/>
<evidence type="ECO:0000256" key="3">
    <source>
        <dbReference type="ARBA" id="ARBA00022694"/>
    </source>
</evidence>
<dbReference type="InterPro" id="IPR006145">
    <property type="entry name" value="PsdUridine_synth_RsuA/RluA"/>
</dbReference>
<evidence type="ECO:0000256" key="10">
    <source>
        <dbReference type="ARBA" id="ARBA00039988"/>
    </source>
</evidence>
<evidence type="ECO:0000256" key="6">
    <source>
        <dbReference type="ARBA" id="ARBA00036916"/>
    </source>
</evidence>
<dbReference type="Proteomes" id="UP000502608">
    <property type="component" value="Chromosome"/>
</dbReference>
<evidence type="ECO:0000256" key="15">
    <source>
        <dbReference type="ARBA" id="ARBA00043143"/>
    </source>
</evidence>
<comment type="similarity">
    <text evidence="1">Belongs to the pseudouridine synthase RluA family.</text>
</comment>
<dbReference type="InterPro" id="IPR020103">
    <property type="entry name" value="PsdUridine_synth_cat_dom_sf"/>
</dbReference>
<dbReference type="KEGG" id="saes:HBH39_11570"/>
<accession>A0A6G9QKE7</accession>
<dbReference type="GO" id="GO:0160142">
    <property type="term" value="F:23S rRNA pseudouridine(746) synthase activity"/>
    <property type="evidence" value="ECO:0007669"/>
    <property type="project" value="UniProtKB-EC"/>
</dbReference>
<dbReference type="PROSITE" id="PS01129">
    <property type="entry name" value="PSI_RLU"/>
    <property type="match status" value="1"/>
</dbReference>
<dbReference type="RefSeq" id="WP_167678420.1">
    <property type="nucleotide sequence ID" value="NZ_CP050313.1"/>
</dbReference>
<dbReference type="EMBL" id="CP050313">
    <property type="protein sequence ID" value="QIR15044.1"/>
    <property type="molecule type" value="Genomic_DNA"/>
</dbReference>
<evidence type="ECO:0000256" key="12">
    <source>
        <dbReference type="ARBA" id="ARBA00042372"/>
    </source>
</evidence>
<dbReference type="GO" id="GO:0160151">
    <property type="term" value="F:tRNA pseudouridine(32) synthase activity"/>
    <property type="evidence" value="ECO:0007669"/>
    <property type="project" value="UniProtKB-EC"/>
</dbReference>
<dbReference type="EC" id="5.4.99.28" evidence="8"/>
<dbReference type="GO" id="GO:0003723">
    <property type="term" value="F:RNA binding"/>
    <property type="evidence" value="ECO:0007669"/>
    <property type="project" value="InterPro"/>
</dbReference>
<evidence type="ECO:0000256" key="11">
    <source>
        <dbReference type="ARBA" id="ARBA00041266"/>
    </source>
</evidence>
<dbReference type="Gene3D" id="3.30.2350.10">
    <property type="entry name" value="Pseudouridine synthase"/>
    <property type="match status" value="1"/>
</dbReference>
<evidence type="ECO:0000256" key="13">
    <source>
        <dbReference type="ARBA" id="ARBA00042844"/>
    </source>
</evidence>
<dbReference type="PANTHER" id="PTHR21600:SF91">
    <property type="entry name" value="DUAL-SPECIFICITY RNA PSEUDOURIDINE SYNTHASE RLUA"/>
    <property type="match status" value="1"/>
</dbReference>
<proteinExistence type="inferred from homology"/>